<feature type="region of interest" description="Disordered" evidence="1">
    <location>
        <begin position="353"/>
        <end position="391"/>
    </location>
</feature>
<dbReference type="GeneID" id="68111971"/>
<accession>A0A6A5BGH6</accession>
<name>A0A6A5BGH6_NAEFO</name>
<evidence type="ECO:0000256" key="1">
    <source>
        <dbReference type="SAM" id="MobiDB-lite"/>
    </source>
</evidence>
<dbReference type="VEuPathDB" id="AmoebaDB:NF0117300"/>
<sequence length="819" mass="93407">MPVHLSWKRREEGTDHWSVKNHFPIPFSSELHQHLEQLNLKMPLGVVETTLGEQFYFQRINHNEFLGHHNLALIAEIKFKNNSHNHELSLKITQSDVTNKVNVVTNDCIQHDNTTIDEAQALKEKCEKCFSILKYRHPLLCSIPTLNDSVLNKKFGKRILTPETAKDIWEREIILTPGSIQFEIVENATVDIEIIKNEEELQGDTSCSIQNEDDLLCHIMQRELKNSWNCLKPNRVSTMWKILLLKPTSAEGKWLCCFSFFHAIADAQGIKHFLEEFAAIFDYVLGEQDQKTEQELEEVRTKALNDIISVTPISPIQALIQLDSLRPSKPSPPRTLRRTRPFKTDVAVDLDMGSSSLQTSSRSPSTNAFPTSSSTWSERSTNDVPNNNSRTHHQAIKDFPVMLGKWGKIVEYSKFVGRVISYNGLSPTITFPLQQPSFPNPSFTKVKLLKIPKEFFENLLNISKQQQLTMTALLHAICTLAWTLSNRERNEKSKNKSKFGFTNSITVDFREGLLIPLGKCMKVFRNFSCTMLTPVKLSLPRALLHEQNEIFIKEESLVHNVCENSISSNNYTKSQKTNDMNDPFSQNHLLRSTLRDHELTIHHKKHHHEDSRNLRDVILDIAHQTKHHLEHKYHDSLAVYQIVHKFLKFNISQKESFQIVLSNIGIVEPLVGRRVRFELLAASYSACGSTTGLSNVFHTNPKSGEMTISLCYSNALVEDYVNRYASSIMECIKELVHDHETTTVMNPSIPFSSPENNHPHAEPSCKGENQQDLSHGITQRNLEVSLSAGHVPLNNNNENQSSHESASSCVQIDESQSQY</sequence>
<dbReference type="VEuPathDB" id="AmoebaDB:NfTy_085050"/>
<feature type="compositionally biased region" description="Polar residues" evidence="1">
    <location>
        <begin position="744"/>
        <end position="756"/>
    </location>
</feature>
<dbReference type="Proteomes" id="UP000444721">
    <property type="component" value="Unassembled WGS sequence"/>
</dbReference>
<feature type="compositionally biased region" description="Low complexity" evidence="1">
    <location>
        <begin position="354"/>
        <end position="365"/>
    </location>
</feature>
<feature type="compositionally biased region" description="Low complexity" evidence="1">
    <location>
        <begin position="794"/>
        <end position="808"/>
    </location>
</feature>
<evidence type="ECO:0000313" key="2">
    <source>
        <dbReference type="EMBL" id="KAF0976077.1"/>
    </source>
</evidence>
<reference evidence="2 3" key="1">
    <citation type="journal article" date="2019" name="Sci. Rep.">
        <title>Nanopore sequencing improves the draft genome of the human pathogenic amoeba Naegleria fowleri.</title>
        <authorList>
            <person name="Liechti N."/>
            <person name="Schurch N."/>
            <person name="Bruggmann R."/>
            <person name="Wittwer M."/>
        </authorList>
    </citation>
    <scope>NUCLEOTIDE SEQUENCE [LARGE SCALE GENOMIC DNA]</scope>
    <source>
        <strain evidence="2 3">ATCC 30894</strain>
    </source>
</reference>
<feature type="compositionally biased region" description="Polar residues" evidence="1">
    <location>
        <begin position="366"/>
        <end position="389"/>
    </location>
</feature>
<dbReference type="AlphaFoldDB" id="A0A6A5BGH6"/>
<dbReference type="VEuPathDB" id="AmoebaDB:FDP41_004753"/>
<dbReference type="EMBL" id="VFQX01000041">
    <property type="protein sequence ID" value="KAF0976077.1"/>
    <property type="molecule type" value="Genomic_DNA"/>
</dbReference>
<comment type="caution">
    <text evidence="2">The sequence shown here is derived from an EMBL/GenBank/DDBJ whole genome shotgun (WGS) entry which is preliminary data.</text>
</comment>
<feature type="compositionally biased region" description="Polar residues" evidence="1">
    <location>
        <begin position="809"/>
        <end position="819"/>
    </location>
</feature>
<feature type="region of interest" description="Disordered" evidence="1">
    <location>
        <begin position="789"/>
        <end position="819"/>
    </location>
</feature>
<evidence type="ECO:0008006" key="4">
    <source>
        <dbReference type="Google" id="ProtNLM"/>
    </source>
</evidence>
<protein>
    <recommendedName>
        <fullName evidence="4">Condensation domain-containing protein</fullName>
    </recommendedName>
</protein>
<gene>
    <name evidence="2" type="ORF">FDP41_004753</name>
</gene>
<evidence type="ECO:0000313" key="3">
    <source>
        <dbReference type="Proteomes" id="UP000444721"/>
    </source>
</evidence>
<dbReference type="OrthoDB" id="10391189at2759"/>
<feature type="region of interest" description="Disordered" evidence="1">
    <location>
        <begin position="744"/>
        <end position="774"/>
    </location>
</feature>
<keyword evidence="3" id="KW-1185">Reference proteome</keyword>
<organism evidence="2 3">
    <name type="scientific">Naegleria fowleri</name>
    <name type="common">Brain eating amoeba</name>
    <dbReference type="NCBI Taxonomy" id="5763"/>
    <lineage>
        <taxon>Eukaryota</taxon>
        <taxon>Discoba</taxon>
        <taxon>Heterolobosea</taxon>
        <taxon>Tetramitia</taxon>
        <taxon>Eutetramitia</taxon>
        <taxon>Vahlkampfiidae</taxon>
        <taxon>Naegleria</taxon>
    </lineage>
</organism>
<proteinExistence type="predicted"/>
<dbReference type="RefSeq" id="XP_044560790.1">
    <property type="nucleotide sequence ID" value="XM_044708201.1"/>
</dbReference>
<dbReference type="OMA" id="ASSIMEC"/>